<proteinExistence type="predicted"/>
<evidence type="ECO:0000313" key="1">
    <source>
        <dbReference type="EMBL" id="OFW34204.1"/>
    </source>
</evidence>
<name>A0A1F2UMK5_9ACTN</name>
<comment type="caution">
    <text evidence="1">The sequence shown here is derived from an EMBL/GenBank/DDBJ whole genome shotgun (WGS) entry which is preliminary data.</text>
</comment>
<sequence>MFLLVKKKEKYNFVENYVKVQVREAYSWRQVAGLQASAENSTCLEGREVQSLVASLIDKGYLE</sequence>
<accession>A0A1F2UMK5</accession>
<evidence type="ECO:0000313" key="2">
    <source>
        <dbReference type="Proteomes" id="UP000178086"/>
    </source>
</evidence>
<organism evidence="1 2">
    <name type="scientific">Candidatus Aquicultor primus</name>
    <dbReference type="NCBI Taxonomy" id="1797195"/>
    <lineage>
        <taxon>Bacteria</taxon>
        <taxon>Bacillati</taxon>
        <taxon>Actinomycetota</taxon>
        <taxon>Candidatus Aquicultoria</taxon>
        <taxon>Candidatus Aquicultorales</taxon>
        <taxon>Candidatus Aquicultoraceae</taxon>
        <taxon>Candidatus Aquicultor</taxon>
    </lineage>
</organism>
<dbReference type="EMBL" id="MELI01000050">
    <property type="protein sequence ID" value="OFW34204.1"/>
    <property type="molecule type" value="Genomic_DNA"/>
</dbReference>
<protein>
    <submittedName>
        <fullName evidence="1">Uncharacterized protein</fullName>
    </submittedName>
</protein>
<dbReference type="AlphaFoldDB" id="A0A1F2UMK5"/>
<reference evidence="1 2" key="1">
    <citation type="journal article" date="2016" name="Nat. Commun.">
        <title>Thousands of microbial genomes shed light on interconnected biogeochemical processes in an aquifer system.</title>
        <authorList>
            <person name="Anantharaman K."/>
            <person name="Brown C.T."/>
            <person name="Hug L.A."/>
            <person name="Sharon I."/>
            <person name="Castelle C.J."/>
            <person name="Probst A.J."/>
            <person name="Thomas B.C."/>
            <person name="Singh A."/>
            <person name="Wilkins M.J."/>
            <person name="Karaoz U."/>
            <person name="Brodie E.L."/>
            <person name="Williams K.H."/>
            <person name="Hubbard S.S."/>
            <person name="Banfield J.F."/>
        </authorList>
    </citation>
    <scope>NUCLEOTIDE SEQUENCE [LARGE SCALE GENOMIC DNA]</scope>
</reference>
<dbReference type="Proteomes" id="UP000178086">
    <property type="component" value="Unassembled WGS sequence"/>
</dbReference>
<gene>
    <name evidence="1" type="ORF">A2074_06390</name>
</gene>